<name>A0ABX8H550_9BACT</name>
<protein>
    <recommendedName>
        <fullName evidence="3">RHS repeat-associated core domain-containing protein</fullName>
    </recommendedName>
</protein>
<dbReference type="NCBIfam" id="TIGR03696">
    <property type="entry name" value="Rhs_assc_core"/>
    <property type="match status" value="1"/>
</dbReference>
<dbReference type="RefSeq" id="WP_144076382.1">
    <property type="nucleotide sequence ID" value="NZ_CP076129.1"/>
</dbReference>
<organism evidence="1 2">
    <name type="scientific">Flammeovirga kamogawensis</name>
    <dbReference type="NCBI Taxonomy" id="373891"/>
    <lineage>
        <taxon>Bacteria</taxon>
        <taxon>Pseudomonadati</taxon>
        <taxon>Bacteroidota</taxon>
        <taxon>Cytophagia</taxon>
        <taxon>Cytophagales</taxon>
        <taxon>Flammeovirgaceae</taxon>
        <taxon>Flammeovirga</taxon>
    </lineage>
</organism>
<dbReference type="Proteomes" id="UP000682802">
    <property type="component" value="Chromosome 2"/>
</dbReference>
<reference evidence="1 2" key="1">
    <citation type="submission" date="2021-05" db="EMBL/GenBank/DDBJ databases">
        <title>Comparative genomic studies on the polysaccharide-degrading batcterial strains of the Flammeovirga genus.</title>
        <authorList>
            <person name="Zewei F."/>
            <person name="Zheng Z."/>
            <person name="Yu L."/>
            <person name="Ruyue G."/>
            <person name="Yanhong M."/>
            <person name="Yuanyuan C."/>
            <person name="Jingyan G."/>
            <person name="Wenjun H."/>
        </authorList>
    </citation>
    <scope>NUCLEOTIDE SEQUENCE [LARGE SCALE GENOMIC DNA]</scope>
    <source>
        <strain evidence="1 2">YS10</strain>
    </source>
</reference>
<proteinExistence type="predicted"/>
<accession>A0ABX8H550</accession>
<evidence type="ECO:0000313" key="1">
    <source>
        <dbReference type="EMBL" id="QWG10340.1"/>
    </source>
</evidence>
<dbReference type="Gene3D" id="2.180.10.10">
    <property type="entry name" value="RHS repeat-associated core"/>
    <property type="match status" value="1"/>
</dbReference>
<evidence type="ECO:0008006" key="3">
    <source>
        <dbReference type="Google" id="ProtNLM"/>
    </source>
</evidence>
<gene>
    <name evidence="1" type="ORF">KM029_24250</name>
</gene>
<dbReference type="EMBL" id="CP076129">
    <property type="protein sequence ID" value="QWG10340.1"/>
    <property type="molecule type" value="Genomic_DNA"/>
</dbReference>
<dbReference type="InterPro" id="IPR022385">
    <property type="entry name" value="Rhs_assc_core"/>
</dbReference>
<sequence length="351" mass="38900">MYRYGFNGKENDTDFSSSQLIQDYGFRVYNPVIGKFLSVDPLTASYSSWTPYPFAMNKVINGVDLDELEWVLRIYSDDLFSKFNKAMDDNDLLGMRTITNYGRTHHYPSDYGLENIGRNQSDFSVQLYKNSSAPEGVTVDYYHWKDNNPNTKSLVNSGNNYFAPTKNDELPFDALYLVDIKYGISFYGEKDFINDSEISVAGTGLFEYGKTMGQGYIKGFGFSQYVGTSYGGAFGGGLGADIVLSGTGSYVGDYFPNPYNFAGNGGSGGLDVDIAVFSFGVSKWTGYNDEGNTIWRGVNYTVGGGFGAKLTEMLDTKSTIIFPKTGYSISEKMWNTNSINSDNITPIINEK</sequence>
<keyword evidence="2" id="KW-1185">Reference proteome</keyword>
<evidence type="ECO:0000313" key="2">
    <source>
        <dbReference type="Proteomes" id="UP000682802"/>
    </source>
</evidence>